<dbReference type="SUPFAM" id="SSF52016">
    <property type="entry name" value="LeuD/IlvD-like"/>
    <property type="match status" value="1"/>
</dbReference>
<gene>
    <name evidence="8" type="ORF">DI616_07675</name>
</gene>
<dbReference type="GO" id="GO:0170034">
    <property type="term" value="P:L-amino acid biosynthetic process"/>
    <property type="evidence" value="ECO:0007669"/>
    <property type="project" value="UniProtKB-ARBA"/>
</dbReference>
<dbReference type="GO" id="GO:0170038">
    <property type="term" value="P:proteinogenic amino acid biosynthetic process"/>
    <property type="evidence" value="ECO:0007669"/>
    <property type="project" value="UniProtKB-ARBA"/>
</dbReference>
<dbReference type="AlphaFoldDB" id="A0A533I8V3"/>
<keyword evidence="4" id="KW-0411">Iron-sulfur</keyword>
<keyword evidence="2" id="KW-0479">Metal-binding</keyword>
<dbReference type="Gene3D" id="3.20.19.10">
    <property type="entry name" value="Aconitase, domain 4"/>
    <property type="match status" value="1"/>
</dbReference>
<dbReference type="InterPro" id="IPR001030">
    <property type="entry name" value="Acoase/IPM_deHydtase_lsu_aba"/>
</dbReference>
<dbReference type="Pfam" id="PF00694">
    <property type="entry name" value="Aconitase_C"/>
    <property type="match status" value="1"/>
</dbReference>
<feature type="domain" description="Aconitase/3-isopropylmalate dehydratase large subunit alpha/beta/alpha" evidence="6">
    <location>
        <begin position="305"/>
        <end position="630"/>
    </location>
</feature>
<comment type="caution">
    <text evidence="8">The sequence shown here is derived from an EMBL/GenBank/DDBJ whole genome shotgun (WGS) entry which is preliminary data.</text>
</comment>
<proteinExistence type="predicted"/>
<keyword evidence="3" id="KW-0408">Iron</keyword>
<dbReference type="PRINTS" id="PR00415">
    <property type="entry name" value="ACONITASE"/>
</dbReference>
<organism evidence="8 9">
    <name type="scientific">Paracoccus denitrificans</name>
    <dbReference type="NCBI Taxonomy" id="266"/>
    <lineage>
        <taxon>Bacteria</taxon>
        <taxon>Pseudomonadati</taxon>
        <taxon>Pseudomonadota</taxon>
        <taxon>Alphaproteobacteria</taxon>
        <taxon>Rhodobacterales</taxon>
        <taxon>Paracoccaceae</taxon>
        <taxon>Paracoccus</taxon>
    </lineage>
</organism>
<dbReference type="GO" id="GO:0046872">
    <property type="term" value="F:metal ion binding"/>
    <property type="evidence" value="ECO:0007669"/>
    <property type="project" value="UniProtKB-KW"/>
</dbReference>
<dbReference type="GO" id="GO:0051536">
    <property type="term" value="F:iron-sulfur cluster binding"/>
    <property type="evidence" value="ECO:0007669"/>
    <property type="project" value="UniProtKB-KW"/>
</dbReference>
<protein>
    <submittedName>
        <fullName evidence="8">3-isopropylmalate dehydratase</fullName>
    </submittedName>
</protein>
<sequence length="643" mass="69601">MKFDGRILILGTAADAVQRQIAGEDISLTAAGELRSDISTDEITPLQTMLNYDSRLGRYAHTGLTINGEQPVGQNAIAEGGFSVLVGGRRYGKGSSREHSPLAEYSAGIRLVIAEGFERIYRQNCDNIGLFTSTDFGLIDRIRAGEDIGIDELVAGRDPLAQAILRAGGLLAYGEKYLKGAELRMIESDRPRTFAQKIVDRFALTVEGLDWNAEPGTGGFVRADFRFIHEYYTAMAAHMLHEYYGRPLKLFEPENILLFEDHLSYAHRSPTHLKLGLLPDVRAISEAHRAFGREYGLTDHGYLIGEEGSEGISHAMMAESYALPGRIVVGTDSHTPHSGAIGAFAYGVGTTDMANAFMTGAARLTMAESLLIWLEGEQRVGVTAKDILLHLLAQPFIRKGGGVGKIFEFAGPVIDAMSTDERTTMTNMVAELGGLTGLCVPDAETVRFLKERRGIDFQLEDWMRSDEGAEYAAKITLNCSAIGPMLARPGDPGNGLPLRDLDHEVRVDIAYGGSCTAGKRDDFDNYYAVAKWAQDNGLKVAPGVKLYLQCGTVQVRDYCREMGYFEAFDAVGAEILGPACGSCGQCGPGVSDTADQVTISAINRNFPGRGGPGATWLASPPTVMASAIAGKICSFEQLRNRAR</sequence>
<evidence type="ECO:0000256" key="1">
    <source>
        <dbReference type="ARBA" id="ARBA00011271"/>
    </source>
</evidence>
<dbReference type="InterPro" id="IPR000573">
    <property type="entry name" value="AconitaseA/IPMdHydase_ssu_swvl"/>
</dbReference>
<evidence type="ECO:0000256" key="2">
    <source>
        <dbReference type="ARBA" id="ARBA00022723"/>
    </source>
</evidence>
<evidence type="ECO:0000259" key="7">
    <source>
        <dbReference type="Pfam" id="PF00694"/>
    </source>
</evidence>
<dbReference type="InterPro" id="IPR015931">
    <property type="entry name" value="Acnase/IPM_dHydase_lsu_aba_1/3"/>
</dbReference>
<name>A0A533I8V3_PARDE</name>
<dbReference type="Gene3D" id="3.30.499.10">
    <property type="entry name" value="Aconitase, domain 3"/>
    <property type="match status" value="2"/>
</dbReference>
<dbReference type="InterPro" id="IPR050067">
    <property type="entry name" value="IPM_dehydratase_rel_enz"/>
</dbReference>
<dbReference type="PANTHER" id="PTHR43822:SF2">
    <property type="entry name" value="HOMOACONITASE, MITOCHONDRIAL"/>
    <property type="match status" value="1"/>
</dbReference>
<evidence type="ECO:0000256" key="3">
    <source>
        <dbReference type="ARBA" id="ARBA00023004"/>
    </source>
</evidence>
<evidence type="ECO:0000313" key="9">
    <source>
        <dbReference type="Proteomes" id="UP000315344"/>
    </source>
</evidence>
<dbReference type="GO" id="GO:0016829">
    <property type="term" value="F:lyase activity"/>
    <property type="evidence" value="ECO:0007669"/>
    <property type="project" value="UniProtKB-KW"/>
</dbReference>
<keyword evidence="5" id="KW-0456">Lyase</keyword>
<evidence type="ECO:0000313" key="8">
    <source>
        <dbReference type="EMBL" id="TKW66947.1"/>
    </source>
</evidence>
<dbReference type="InterPro" id="IPR015928">
    <property type="entry name" value="Aconitase/3IPM_dehydase_swvl"/>
</dbReference>
<dbReference type="SUPFAM" id="SSF53732">
    <property type="entry name" value="Aconitase iron-sulfur domain"/>
    <property type="match status" value="1"/>
</dbReference>
<dbReference type="Pfam" id="PF00330">
    <property type="entry name" value="Aconitase"/>
    <property type="match status" value="1"/>
</dbReference>
<dbReference type="InterPro" id="IPR036008">
    <property type="entry name" value="Aconitase_4Fe-4S_dom"/>
</dbReference>
<comment type="subunit">
    <text evidence="1">Heterodimer of LeuC and LeuD.</text>
</comment>
<feature type="domain" description="Aconitase A/isopropylmalate dehydratase small subunit swivel" evidence="7">
    <location>
        <begin position="84"/>
        <end position="131"/>
    </location>
</feature>
<evidence type="ECO:0000259" key="6">
    <source>
        <dbReference type="Pfam" id="PF00330"/>
    </source>
</evidence>
<accession>A0A533I8V3</accession>
<dbReference type="PANTHER" id="PTHR43822">
    <property type="entry name" value="HOMOACONITASE, MITOCHONDRIAL-RELATED"/>
    <property type="match status" value="1"/>
</dbReference>
<evidence type="ECO:0000256" key="5">
    <source>
        <dbReference type="ARBA" id="ARBA00023239"/>
    </source>
</evidence>
<dbReference type="Proteomes" id="UP000315344">
    <property type="component" value="Unassembled WGS sequence"/>
</dbReference>
<dbReference type="EMBL" id="VAFL01000005">
    <property type="protein sequence ID" value="TKW66947.1"/>
    <property type="molecule type" value="Genomic_DNA"/>
</dbReference>
<evidence type="ECO:0000256" key="4">
    <source>
        <dbReference type="ARBA" id="ARBA00023014"/>
    </source>
</evidence>
<reference evidence="8 9" key="1">
    <citation type="journal article" date="2017" name="Nat. Commun.">
        <title>In situ click chemistry generation of cyclooxygenase-2 inhibitors.</title>
        <authorList>
            <person name="Bhardwaj A."/>
            <person name="Kaur J."/>
            <person name="Wuest M."/>
            <person name="Wuest F."/>
        </authorList>
    </citation>
    <scope>NUCLEOTIDE SEQUENCE [LARGE SCALE GENOMIC DNA]</scope>
    <source>
        <strain evidence="8">S2_012_000_R3_94</strain>
    </source>
</reference>